<proteinExistence type="predicted"/>
<feature type="compositionally biased region" description="Basic and acidic residues" evidence="1">
    <location>
        <begin position="85"/>
        <end position="94"/>
    </location>
</feature>
<feature type="region of interest" description="Disordered" evidence="1">
    <location>
        <begin position="440"/>
        <end position="494"/>
    </location>
</feature>
<dbReference type="OrthoDB" id="76224at2759"/>
<protein>
    <submittedName>
        <fullName evidence="2">Uncharacterized protein</fullName>
    </submittedName>
</protein>
<dbReference type="GO" id="GO:0006360">
    <property type="term" value="P:transcription by RNA polymerase I"/>
    <property type="evidence" value="ECO:0007669"/>
    <property type="project" value="InterPro"/>
</dbReference>
<feature type="compositionally biased region" description="Acidic residues" evidence="1">
    <location>
        <begin position="169"/>
        <end position="188"/>
    </location>
</feature>
<name>A0A8H3ITR2_9LECA</name>
<dbReference type="Pfam" id="PF08208">
    <property type="entry name" value="RNA_polI_A34"/>
    <property type="match status" value="1"/>
</dbReference>
<dbReference type="PANTHER" id="PTHR28155">
    <property type="entry name" value="ACR243WP"/>
    <property type="match status" value="1"/>
</dbReference>
<evidence type="ECO:0000256" key="1">
    <source>
        <dbReference type="SAM" id="MobiDB-lite"/>
    </source>
</evidence>
<dbReference type="Proteomes" id="UP000664169">
    <property type="component" value="Unassembled WGS sequence"/>
</dbReference>
<feature type="compositionally biased region" description="Polar residues" evidence="1">
    <location>
        <begin position="98"/>
        <end position="107"/>
    </location>
</feature>
<feature type="compositionally biased region" description="Basic and acidic residues" evidence="1">
    <location>
        <begin position="464"/>
        <end position="480"/>
    </location>
</feature>
<feature type="compositionally biased region" description="Polar residues" evidence="1">
    <location>
        <begin position="448"/>
        <end position="463"/>
    </location>
</feature>
<feature type="region of interest" description="Disordered" evidence="1">
    <location>
        <begin position="1"/>
        <end position="205"/>
    </location>
</feature>
<dbReference type="EMBL" id="CAJPDQ010000027">
    <property type="protein sequence ID" value="CAF9927470.1"/>
    <property type="molecule type" value="Genomic_DNA"/>
</dbReference>
<organism evidence="2 3">
    <name type="scientific">Gomphillus americanus</name>
    <dbReference type="NCBI Taxonomy" id="1940652"/>
    <lineage>
        <taxon>Eukaryota</taxon>
        <taxon>Fungi</taxon>
        <taxon>Dikarya</taxon>
        <taxon>Ascomycota</taxon>
        <taxon>Pezizomycotina</taxon>
        <taxon>Lecanoromycetes</taxon>
        <taxon>OSLEUM clade</taxon>
        <taxon>Ostropomycetidae</taxon>
        <taxon>Ostropales</taxon>
        <taxon>Graphidaceae</taxon>
        <taxon>Gomphilloideae</taxon>
        <taxon>Gomphillus</taxon>
    </lineage>
</organism>
<dbReference type="AlphaFoldDB" id="A0A8H3ITR2"/>
<accession>A0A8H3ITR2</accession>
<dbReference type="InterPro" id="IPR013240">
    <property type="entry name" value="DNA-dir_RNA_pol1_su_RPA34"/>
</dbReference>
<evidence type="ECO:0000313" key="2">
    <source>
        <dbReference type="EMBL" id="CAF9927470.1"/>
    </source>
</evidence>
<gene>
    <name evidence="2" type="ORF">GOMPHAMPRED_004403</name>
</gene>
<feature type="region of interest" description="Disordered" evidence="1">
    <location>
        <begin position="387"/>
        <end position="414"/>
    </location>
</feature>
<feature type="compositionally biased region" description="Low complexity" evidence="1">
    <location>
        <begin position="119"/>
        <end position="139"/>
    </location>
</feature>
<evidence type="ECO:0000313" key="3">
    <source>
        <dbReference type="Proteomes" id="UP000664169"/>
    </source>
</evidence>
<dbReference type="InterPro" id="IPR053263">
    <property type="entry name" value="Euk_RPA34_RNAP_subunit"/>
</dbReference>
<sequence>MSHGGKMSKSLKIDNKKRPPSKSGPTSAEYIVDSDSGLDSTDEKTPASIKPNPDGAPNSKPPHNLKRKAADISGSSHLLNGKFADGSKDHREAARQTLAKNTQLNGKSQKRSAEDETGSSDSSRSSSEEVSSEEGSTTDHATEEPAQQSLSELEKPAPDSDMSSTSEHELEDESTDKSEDEEEEDQDENPNLTKTPVQADVSGIPPDVNRLTTIPPFQPPEGFSTSSINNDHAARVGNIFTEENLRGKEIWHFTVPASLRIEDIQPFTKLDMLDGKSILKYQEFDYGFHVESGKGAVSKVLIPAKGNKYQPVSAPIHQTLHLRQITRTLITELGDISGTSGTIAGARKPILKQPKGLKLGYLPFGDTATGINERTAINQAKQRMGNTKIPVSTEPLPVPKKVKKSKKSSSAVDKPTEWVDPEAYSAPVVLGSASQHTIDFPSEHTAGITPTSLYESQLSSAKTDSLEEKVRRKAEKAARREARRAHKEAKSSRE</sequence>
<comment type="caution">
    <text evidence="2">The sequence shown here is derived from an EMBL/GenBank/DDBJ whole genome shotgun (WGS) entry which is preliminary data.</text>
</comment>
<keyword evidence="3" id="KW-1185">Reference proteome</keyword>
<dbReference type="PANTHER" id="PTHR28155:SF1">
    <property type="entry name" value="DNA-DIRECTED RNA POLYMERASE I SUBUNIT RPA34.5-DOMAIN-CONTAINING PROTEIN"/>
    <property type="match status" value="1"/>
</dbReference>
<reference evidence="2" key="1">
    <citation type="submission" date="2021-03" db="EMBL/GenBank/DDBJ databases">
        <authorList>
            <person name="Tagirdzhanova G."/>
        </authorList>
    </citation>
    <scope>NUCLEOTIDE SEQUENCE</scope>
</reference>